<dbReference type="SUPFAM" id="SSF89069">
    <property type="entry name" value="N-terminal, cytoplasmic domain of anti-sigmaE factor RseA"/>
    <property type="match status" value="1"/>
</dbReference>
<dbReference type="AlphaFoldDB" id="A0A6M0K0E1"/>
<dbReference type="InterPro" id="IPR052383">
    <property type="entry name" value="Anti-sigma-E_RseA-like"/>
</dbReference>
<dbReference type="InterPro" id="IPR036147">
    <property type="entry name" value="Anti-sigma_E_RseA_N_sf"/>
</dbReference>
<reference evidence="3 4" key="1">
    <citation type="submission" date="2020-02" db="EMBL/GenBank/DDBJ databases">
        <title>Genome sequences of Thiorhodococcus mannitoliphagus and Thiorhodococcus minor, purple sulfur photosynthetic bacteria in the gammaproteobacterial family, Chromatiaceae.</title>
        <authorList>
            <person name="Aviles F.A."/>
            <person name="Meyer T.E."/>
            <person name="Kyndt J.A."/>
        </authorList>
    </citation>
    <scope>NUCLEOTIDE SEQUENCE [LARGE SCALE GENOMIC DNA]</scope>
    <source>
        <strain evidence="3 4">DSM 11518</strain>
    </source>
</reference>
<dbReference type="InterPro" id="IPR005572">
    <property type="entry name" value="Anti-sigma_E_RseA_N"/>
</dbReference>
<keyword evidence="4" id="KW-1185">Reference proteome</keyword>
<evidence type="ECO:0000313" key="4">
    <source>
        <dbReference type="Proteomes" id="UP000483379"/>
    </source>
</evidence>
<gene>
    <name evidence="3" type="ORF">G3446_10905</name>
</gene>
<sequence>MMTDEHRQRLSQLLDGELGSRSALRVLDAVNGDGELRGTWERYGLIGQAIRAEGIDPGCRGIADQVWARLEQEPIPLPVSRGSARKRPGARKLAALAMAASAAFVAFLAAPTLLQDSGSIPREGDMAPRFVERESIPISRLQLEQPGLASKLDLYLVTHQATAPATGAKGMLPYATLVGYESGR</sequence>
<name>A0A6M0K0E1_9GAMM</name>
<accession>A0A6M0K0E1</accession>
<organism evidence="3 4">
    <name type="scientific">Thiorhodococcus minor</name>
    <dbReference type="NCBI Taxonomy" id="57489"/>
    <lineage>
        <taxon>Bacteria</taxon>
        <taxon>Pseudomonadati</taxon>
        <taxon>Pseudomonadota</taxon>
        <taxon>Gammaproteobacteria</taxon>
        <taxon>Chromatiales</taxon>
        <taxon>Chromatiaceae</taxon>
        <taxon>Thiorhodococcus</taxon>
    </lineage>
</organism>
<feature type="transmembrane region" description="Helical" evidence="1">
    <location>
        <begin position="93"/>
        <end position="114"/>
    </location>
</feature>
<dbReference type="Proteomes" id="UP000483379">
    <property type="component" value="Unassembled WGS sequence"/>
</dbReference>
<dbReference type="CDD" id="cd16328">
    <property type="entry name" value="RseA_N"/>
    <property type="match status" value="1"/>
</dbReference>
<protein>
    <submittedName>
        <fullName evidence="3">Sigma-E factor negative regulatory protein</fullName>
    </submittedName>
</protein>
<dbReference type="GO" id="GO:0016989">
    <property type="term" value="F:sigma factor antagonist activity"/>
    <property type="evidence" value="ECO:0007669"/>
    <property type="project" value="InterPro"/>
</dbReference>
<dbReference type="RefSeq" id="WP_164452862.1">
    <property type="nucleotide sequence ID" value="NZ_JAAIJQ010000027.1"/>
</dbReference>
<keyword evidence="1" id="KW-0812">Transmembrane</keyword>
<dbReference type="PANTHER" id="PTHR38104">
    <property type="match status" value="1"/>
</dbReference>
<proteinExistence type="predicted"/>
<dbReference type="Pfam" id="PF03872">
    <property type="entry name" value="RseA_N"/>
    <property type="match status" value="1"/>
</dbReference>
<dbReference type="Gene3D" id="1.10.10.880">
    <property type="entry name" value="Anti sigma-E protein RseA, N-terminal domain"/>
    <property type="match status" value="1"/>
</dbReference>
<feature type="domain" description="Anti sigma-E protein RseA N-terminal" evidence="2">
    <location>
        <begin position="8"/>
        <end position="77"/>
    </location>
</feature>
<dbReference type="PANTHER" id="PTHR38104:SF1">
    <property type="entry name" value="ANTI-SIGMA-E FACTOR RSEA"/>
    <property type="match status" value="1"/>
</dbReference>
<evidence type="ECO:0000313" key="3">
    <source>
        <dbReference type="EMBL" id="NEV62393.1"/>
    </source>
</evidence>
<keyword evidence="1" id="KW-1133">Transmembrane helix</keyword>
<evidence type="ECO:0000256" key="1">
    <source>
        <dbReference type="SAM" id="Phobius"/>
    </source>
</evidence>
<dbReference type="EMBL" id="JAAIJQ010000027">
    <property type="protein sequence ID" value="NEV62393.1"/>
    <property type="molecule type" value="Genomic_DNA"/>
</dbReference>
<keyword evidence="1" id="KW-0472">Membrane</keyword>
<comment type="caution">
    <text evidence="3">The sequence shown here is derived from an EMBL/GenBank/DDBJ whole genome shotgun (WGS) entry which is preliminary data.</text>
</comment>
<evidence type="ECO:0000259" key="2">
    <source>
        <dbReference type="Pfam" id="PF03872"/>
    </source>
</evidence>